<dbReference type="GO" id="GO:0004672">
    <property type="term" value="F:protein kinase activity"/>
    <property type="evidence" value="ECO:0007669"/>
    <property type="project" value="InterPro"/>
</dbReference>
<reference evidence="2 3" key="1">
    <citation type="submission" date="2017-11" db="EMBL/GenBank/DDBJ databases">
        <title>The genome of Rhizophagus clarus HR1 reveals common genetic basis of auxotrophy among arbuscular mycorrhizal fungi.</title>
        <authorList>
            <person name="Kobayashi Y."/>
        </authorList>
    </citation>
    <scope>NUCLEOTIDE SEQUENCE [LARGE SCALE GENOMIC DNA]</scope>
    <source>
        <strain evidence="2 3">HR1</strain>
    </source>
</reference>
<keyword evidence="3" id="KW-1185">Reference proteome</keyword>
<evidence type="ECO:0000313" key="3">
    <source>
        <dbReference type="Proteomes" id="UP000247702"/>
    </source>
</evidence>
<dbReference type="GO" id="GO:0005524">
    <property type="term" value="F:ATP binding"/>
    <property type="evidence" value="ECO:0007669"/>
    <property type="project" value="InterPro"/>
</dbReference>
<sequence>MTPGVLRNKPYTSASDIYSFSMIMWEFTSGVPPFNNRAHDDLMKRCWDNDALKRPSSNEVSNIIEKWIILPYKMKIEDIDEELKHDVMEFINAPSATTSLNIVNTAGESSTSTSIERNNSAAESHPQACYTSRLLNFTSENVNEILKSESLDHCITKDLVM</sequence>
<dbReference type="SUPFAM" id="SSF56112">
    <property type="entry name" value="Protein kinase-like (PK-like)"/>
    <property type="match status" value="1"/>
</dbReference>
<comment type="caution">
    <text evidence="2">The sequence shown here is derived from an EMBL/GenBank/DDBJ whole genome shotgun (WGS) entry which is preliminary data.</text>
</comment>
<organism evidence="2 3">
    <name type="scientific">Rhizophagus clarus</name>
    <dbReference type="NCBI Taxonomy" id="94130"/>
    <lineage>
        <taxon>Eukaryota</taxon>
        <taxon>Fungi</taxon>
        <taxon>Fungi incertae sedis</taxon>
        <taxon>Mucoromycota</taxon>
        <taxon>Glomeromycotina</taxon>
        <taxon>Glomeromycetes</taxon>
        <taxon>Glomerales</taxon>
        <taxon>Glomeraceae</taxon>
        <taxon>Rhizophagus</taxon>
    </lineage>
</organism>
<dbReference type="GO" id="GO:0005737">
    <property type="term" value="C:cytoplasm"/>
    <property type="evidence" value="ECO:0007669"/>
    <property type="project" value="TreeGrafter"/>
</dbReference>
<dbReference type="PANTHER" id="PTHR23257:SF963">
    <property type="entry name" value="AT08303P"/>
    <property type="match status" value="1"/>
</dbReference>
<dbReference type="Proteomes" id="UP000247702">
    <property type="component" value="Unassembled WGS sequence"/>
</dbReference>
<dbReference type="Pfam" id="PF07714">
    <property type="entry name" value="PK_Tyr_Ser-Thr"/>
    <property type="match status" value="1"/>
</dbReference>
<dbReference type="InterPro" id="IPR050167">
    <property type="entry name" value="Ser_Thr_protein_kinase"/>
</dbReference>
<dbReference type="Gene3D" id="1.10.510.10">
    <property type="entry name" value="Transferase(Phosphotransferase) domain 1"/>
    <property type="match status" value="1"/>
</dbReference>
<gene>
    <name evidence="2" type="ORF">RclHR1_04040008</name>
</gene>
<dbReference type="GO" id="GO:0007165">
    <property type="term" value="P:signal transduction"/>
    <property type="evidence" value="ECO:0007669"/>
    <property type="project" value="TreeGrafter"/>
</dbReference>
<dbReference type="InterPro" id="IPR011009">
    <property type="entry name" value="Kinase-like_dom_sf"/>
</dbReference>
<dbReference type="InterPro" id="IPR001245">
    <property type="entry name" value="Ser-Thr/Tyr_kinase_cat_dom"/>
</dbReference>
<name>A0A2Z6REH9_9GLOM</name>
<proteinExistence type="predicted"/>
<feature type="domain" description="Protein kinase" evidence="1">
    <location>
        <begin position="1"/>
        <end position="68"/>
    </location>
</feature>
<evidence type="ECO:0000313" key="2">
    <source>
        <dbReference type="EMBL" id="GBC01038.1"/>
    </source>
</evidence>
<dbReference type="InterPro" id="IPR000719">
    <property type="entry name" value="Prot_kinase_dom"/>
</dbReference>
<dbReference type="EMBL" id="BEXD01003380">
    <property type="protein sequence ID" value="GBC01038.1"/>
    <property type="molecule type" value="Genomic_DNA"/>
</dbReference>
<dbReference type="AlphaFoldDB" id="A0A2Z6REH9"/>
<evidence type="ECO:0000259" key="1">
    <source>
        <dbReference type="PROSITE" id="PS50011"/>
    </source>
</evidence>
<accession>A0A2Z6REH9</accession>
<protein>
    <recommendedName>
        <fullName evidence="1">Protein kinase domain-containing protein</fullName>
    </recommendedName>
</protein>
<dbReference type="PANTHER" id="PTHR23257">
    <property type="entry name" value="SERINE-THREONINE PROTEIN KINASE"/>
    <property type="match status" value="1"/>
</dbReference>
<dbReference type="PROSITE" id="PS50011">
    <property type="entry name" value="PROTEIN_KINASE_DOM"/>
    <property type="match status" value="1"/>
</dbReference>